<proteinExistence type="inferred from homology"/>
<feature type="transmembrane region" description="Helical" evidence="8">
    <location>
        <begin position="288"/>
        <end position="308"/>
    </location>
</feature>
<keyword evidence="7 8" id="KW-0472">Membrane</keyword>
<feature type="transmembrane region" description="Helical" evidence="8">
    <location>
        <begin position="32"/>
        <end position="51"/>
    </location>
</feature>
<evidence type="ECO:0000256" key="1">
    <source>
        <dbReference type="ARBA" id="ARBA00004651"/>
    </source>
</evidence>
<evidence type="ECO:0000256" key="7">
    <source>
        <dbReference type="ARBA" id="ARBA00023136"/>
    </source>
</evidence>
<accession>A0A8J3DSQ0</accession>
<dbReference type="Proteomes" id="UP000630142">
    <property type="component" value="Unassembled WGS sequence"/>
</dbReference>
<dbReference type="Gene3D" id="1.20.1530.20">
    <property type="match status" value="1"/>
</dbReference>
<evidence type="ECO:0000256" key="8">
    <source>
        <dbReference type="SAM" id="Phobius"/>
    </source>
</evidence>
<dbReference type="EMBL" id="BMZQ01000001">
    <property type="protein sequence ID" value="GHD08925.1"/>
    <property type="molecule type" value="Genomic_DNA"/>
</dbReference>
<feature type="transmembrane region" description="Helical" evidence="8">
    <location>
        <begin position="6"/>
        <end position="25"/>
    </location>
</feature>
<feature type="transmembrane region" description="Helical" evidence="8">
    <location>
        <begin position="255"/>
        <end position="276"/>
    </location>
</feature>
<dbReference type="GO" id="GO:0055085">
    <property type="term" value="P:transmembrane transport"/>
    <property type="evidence" value="ECO:0007669"/>
    <property type="project" value="InterPro"/>
</dbReference>
<feature type="transmembrane region" description="Helical" evidence="8">
    <location>
        <begin position="63"/>
        <end position="87"/>
    </location>
</feature>
<organism evidence="9 10">
    <name type="scientific">Tianweitania populi</name>
    <dbReference type="NCBI Taxonomy" id="1607949"/>
    <lineage>
        <taxon>Bacteria</taxon>
        <taxon>Pseudomonadati</taxon>
        <taxon>Pseudomonadota</taxon>
        <taxon>Alphaproteobacteria</taxon>
        <taxon>Hyphomicrobiales</taxon>
        <taxon>Phyllobacteriaceae</taxon>
        <taxon>Tianweitania</taxon>
    </lineage>
</organism>
<dbReference type="InterPro" id="IPR004776">
    <property type="entry name" value="Mem_transp_PIN-like"/>
</dbReference>
<dbReference type="PANTHER" id="PTHR36838:SF3">
    <property type="entry name" value="TRANSPORTER AUXIN EFFLUX CARRIER EC FAMILY"/>
    <property type="match status" value="1"/>
</dbReference>
<protein>
    <submittedName>
        <fullName evidence="9">Malonate transporter</fullName>
    </submittedName>
</protein>
<evidence type="ECO:0000256" key="5">
    <source>
        <dbReference type="ARBA" id="ARBA00022692"/>
    </source>
</evidence>
<dbReference type="PANTHER" id="PTHR36838">
    <property type="entry name" value="AUXIN EFFLUX CARRIER FAMILY PROTEIN"/>
    <property type="match status" value="1"/>
</dbReference>
<evidence type="ECO:0000256" key="2">
    <source>
        <dbReference type="ARBA" id="ARBA00010145"/>
    </source>
</evidence>
<dbReference type="Pfam" id="PF03547">
    <property type="entry name" value="Mem_trans"/>
    <property type="match status" value="1"/>
</dbReference>
<dbReference type="RefSeq" id="WP_189501987.1">
    <property type="nucleotide sequence ID" value="NZ_BMZQ01000001.1"/>
</dbReference>
<feature type="transmembrane region" description="Helical" evidence="8">
    <location>
        <begin position="229"/>
        <end position="249"/>
    </location>
</feature>
<comment type="caution">
    <text evidence="9">The sequence shown here is derived from an EMBL/GenBank/DDBJ whole genome shotgun (WGS) entry which is preliminary data.</text>
</comment>
<evidence type="ECO:0000256" key="3">
    <source>
        <dbReference type="ARBA" id="ARBA00022448"/>
    </source>
</evidence>
<evidence type="ECO:0000313" key="10">
    <source>
        <dbReference type="Proteomes" id="UP000630142"/>
    </source>
</evidence>
<keyword evidence="4" id="KW-1003">Cell membrane</keyword>
<feature type="transmembrane region" description="Helical" evidence="8">
    <location>
        <begin position="124"/>
        <end position="145"/>
    </location>
</feature>
<keyword evidence="10" id="KW-1185">Reference proteome</keyword>
<evidence type="ECO:0000256" key="6">
    <source>
        <dbReference type="ARBA" id="ARBA00022989"/>
    </source>
</evidence>
<keyword evidence="5 8" id="KW-0812">Transmembrane</keyword>
<comment type="similarity">
    <text evidence="2">Belongs to the auxin efflux carrier (TC 2.A.69) family.</text>
</comment>
<evidence type="ECO:0000313" key="9">
    <source>
        <dbReference type="EMBL" id="GHD08925.1"/>
    </source>
</evidence>
<keyword evidence="6 8" id="KW-1133">Transmembrane helix</keyword>
<reference evidence="9" key="1">
    <citation type="journal article" date="2014" name="Int. J. Syst. Evol. Microbiol.">
        <title>Complete genome sequence of Corynebacterium casei LMG S-19264T (=DSM 44701T), isolated from a smear-ripened cheese.</title>
        <authorList>
            <consortium name="US DOE Joint Genome Institute (JGI-PGF)"/>
            <person name="Walter F."/>
            <person name="Albersmeier A."/>
            <person name="Kalinowski J."/>
            <person name="Ruckert C."/>
        </authorList>
    </citation>
    <scope>NUCLEOTIDE SEQUENCE</scope>
    <source>
        <strain evidence="9">KCTC 42249</strain>
    </source>
</reference>
<dbReference type="GO" id="GO:0005886">
    <property type="term" value="C:plasma membrane"/>
    <property type="evidence" value="ECO:0007669"/>
    <property type="project" value="UniProtKB-SubCell"/>
</dbReference>
<dbReference type="InterPro" id="IPR038770">
    <property type="entry name" value="Na+/solute_symporter_sf"/>
</dbReference>
<reference evidence="9" key="2">
    <citation type="submission" date="2020-09" db="EMBL/GenBank/DDBJ databases">
        <authorList>
            <person name="Sun Q."/>
            <person name="Kim S."/>
        </authorList>
    </citation>
    <scope>NUCLEOTIDE SEQUENCE</scope>
    <source>
        <strain evidence="9">KCTC 42249</strain>
    </source>
</reference>
<feature type="transmembrane region" description="Helical" evidence="8">
    <location>
        <begin position="99"/>
        <end position="118"/>
    </location>
</feature>
<feature type="transmembrane region" description="Helical" evidence="8">
    <location>
        <begin position="198"/>
        <end position="217"/>
    </location>
</feature>
<feature type="transmembrane region" description="Helical" evidence="8">
    <location>
        <begin position="166"/>
        <end position="186"/>
    </location>
</feature>
<evidence type="ECO:0000256" key="4">
    <source>
        <dbReference type="ARBA" id="ARBA00022475"/>
    </source>
</evidence>
<comment type="subcellular location">
    <subcellularLocation>
        <location evidence="1">Cell membrane</location>
        <topology evidence="1">Multi-pass membrane protein</topology>
    </subcellularLocation>
</comment>
<keyword evidence="3" id="KW-0813">Transport</keyword>
<name>A0A8J3DSQ0_9HYPH</name>
<sequence length="319" mass="34049">MADVVGLVLPFFGMILLGFVVAKLMKHPVEGLAWMNVFILYIALPALFYQLLSKTPIEQLTQISFILASMLATFLIFAAMFAGSLLFGGNVPESTIKALAAAYGNIGFMGPGLALIAFGEEAAVPVALIFCFENVMHFVLAPTLMALSGERSPGASSLALDIGRKILLHPFIVATILGVLAAAFHFRAPGALDRLLEIVSRAAAPCALFAMGVTLALRPLRRMPTAIGPIVLLKLFLHPLLCYTMLSLIGDFPTVWVWTAMLLASLPTATNVYIIAAQYGVWVERASASILVTTTGSVATVTALLYLIRSGVLPPDLFP</sequence>
<gene>
    <name evidence="9" type="ORF">GCM10016234_09070</name>
</gene>
<dbReference type="AlphaFoldDB" id="A0A8J3DSQ0"/>